<dbReference type="InterPro" id="IPR016039">
    <property type="entry name" value="Thiolase-like"/>
</dbReference>
<dbReference type="Proteomes" id="UP000712673">
    <property type="component" value="Unassembled WGS sequence"/>
</dbReference>
<name>A0A938B1N0_UNCTE</name>
<dbReference type="InterPro" id="IPR000794">
    <property type="entry name" value="Beta-ketoacyl_synthase"/>
</dbReference>
<dbReference type="SMART" id="SM00825">
    <property type="entry name" value="PKS_KS"/>
    <property type="match status" value="1"/>
</dbReference>
<dbReference type="EMBL" id="VGLS01000490">
    <property type="protein sequence ID" value="MBM3225132.1"/>
    <property type="molecule type" value="Genomic_DNA"/>
</dbReference>
<dbReference type="GO" id="GO:0004315">
    <property type="term" value="F:3-oxoacyl-[acyl-carrier-protein] synthase activity"/>
    <property type="evidence" value="ECO:0007669"/>
    <property type="project" value="InterPro"/>
</dbReference>
<feature type="domain" description="Ketosynthase family 3 (KS3)" evidence="4">
    <location>
        <begin position="11"/>
        <end position="403"/>
    </location>
</feature>
<dbReference type="PROSITE" id="PS52004">
    <property type="entry name" value="KS3_2"/>
    <property type="match status" value="1"/>
</dbReference>
<evidence type="ECO:0000313" key="5">
    <source>
        <dbReference type="EMBL" id="MBM3225132.1"/>
    </source>
</evidence>
<dbReference type="InterPro" id="IPR014031">
    <property type="entry name" value="Ketoacyl_synth_C"/>
</dbReference>
<dbReference type="Pfam" id="PF02801">
    <property type="entry name" value="Ketoacyl-synt_C"/>
    <property type="match status" value="1"/>
</dbReference>
<dbReference type="InterPro" id="IPR018201">
    <property type="entry name" value="Ketoacyl_synth_AS"/>
</dbReference>
<evidence type="ECO:0000256" key="3">
    <source>
        <dbReference type="RuleBase" id="RU003694"/>
    </source>
</evidence>
<evidence type="ECO:0000256" key="1">
    <source>
        <dbReference type="ARBA" id="ARBA00008467"/>
    </source>
</evidence>
<evidence type="ECO:0000313" key="6">
    <source>
        <dbReference type="Proteomes" id="UP000712673"/>
    </source>
</evidence>
<keyword evidence="2 3" id="KW-0808">Transferase</keyword>
<dbReference type="InterPro" id="IPR014030">
    <property type="entry name" value="Ketoacyl_synth_N"/>
</dbReference>
<dbReference type="Pfam" id="PF00109">
    <property type="entry name" value="ketoacyl-synt"/>
    <property type="match status" value="1"/>
</dbReference>
<organism evidence="5 6">
    <name type="scientific">Tectimicrobiota bacterium</name>
    <dbReference type="NCBI Taxonomy" id="2528274"/>
    <lineage>
        <taxon>Bacteria</taxon>
        <taxon>Pseudomonadati</taxon>
        <taxon>Nitrospinota/Tectimicrobiota group</taxon>
        <taxon>Candidatus Tectimicrobiota</taxon>
    </lineage>
</organism>
<comment type="similarity">
    <text evidence="1 3">Belongs to the thiolase-like superfamily. Beta-ketoacyl-ACP synthases family.</text>
</comment>
<gene>
    <name evidence="5" type="ORF">FJZ47_15205</name>
</gene>
<proteinExistence type="inferred from homology"/>
<dbReference type="PANTHER" id="PTHR11712">
    <property type="entry name" value="POLYKETIDE SYNTHASE-RELATED"/>
    <property type="match status" value="1"/>
</dbReference>
<dbReference type="PROSITE" id="PS00606">
    <property type="entry name" value="KS3_1"/>
    <property type="match status" value="1"/>
</dbReference>
<sequence>MMSGIRPLWPDEHIAITGMGVVSPIGQGIEAFWTSLVNGVSGITPIERFPTHDLRVRRGGEIKQLPQIIDDDRPLPTCRASQFLIHAAREALHMARLPGPGEATTRLGLVIGSALGGVAEAERWHEDPGDLHALAGAPYDGPTRHLARWLHATGPVMTISTACASGATSLGLAADLLRAGAATAVVAGGMDVLCRFVMRGFNHLRSLTRDEVRPFDRRRKGLLLGEGAGLVVLERAQTARQRGVTPCGYLLGYASCADGAHITAPDPEGRGLEQSIRLALANAGVHSADIEFISAHGTGTPLNDCMETQVFKNVLGARAYAVPVNSIKAHMGHTMGAAATLETIMCLLAWRYGQLPPTLNYGEPDPVCDLPYVTGQALVSRPRLSLNTAAGFGGCNACLVLAGGDDDAV</sequence>
<dbReference type="PANTHER" id="PTHR11712:SF336">
    <property type="entry name" value="3-OXOACYL-[ACYL-CARRIER-PROTEIN] SYNTHASE, MITOCHONDRIAL"/>
    <property type="match status" value="1"/>
</dbReference>
<protein>
    <submittedName>
        <fullName evidence="5">Beta-ketoacyl-[acyl-carrier-protein] synthase family protein</fullName>
    </submittedName>
</protein>
<evidence type="ECO:0000259" key="4">
    <source>
        <dbReference type="PROSITE" id="PS52004"/>
    </source>
</evidence>
<evidence type="ECO:0000256" key="2">
    <source>
        <dbReference type="ARBA" id="ARBA00022679"/>
    </source>
</evidence>
<dbReference type="SUPFAM" id="SSF53901">
    <property type="entry name" value="Thiolase-like"/>
    <property type="match status" value="2"/>
</dbReference>
<dbReference type="CDD" id="cd00834">
    <property type="entry name" value="KAS_I_II"/>
    <property type="match status" value="1"/>
</dbReference>
<accession>A0A938B1N0</accession>
<dbReference type="AlphaFoldDB" id="A0A938B1N0"/>
<dbReference type="GO" id="GO:0006633">
    <property type="term" value="P:fatty acid biosynthetic process"/>
    <property type="evidence" value="ECO:0007669"/>
    <property type="project" value="InterPro"/>
</dbReference>
<comment type="caution">
    <text evidence="5">The sequence shown here is derived from an EMBL/GenBank/DDBJ whole genome shotgun (WGS) entry which is preliminary data.</text>
</comment>
<dbReference type="InterPro" id="IPR020841">
    <property type="entry name" value="PKS_Beta-ketoAc_synthase_dom"/>
</dbReference>
<dbReference type="GO" id="GO:0005829">
    <property type="term" value="C:cytosol"/>
    <property type="evidence" value="ECO:0007669"/>
    <property type="project" value="TreeGrafter"/>
</dbReference>
<dbReference type="Gene3D" id="3.40.47.10">
    <property type="match status" value="1"/>
</dbReference>
<reference evidence="5" key="1">
    <citation type="submission" date="2019-03" db="EMBL/GenBank/DDBJ databases">
        <title>Lake Tanganyika Metagenome-Assembled Genomes (MAGs).</title>
        <authorList>
            <person name="Tran P."/>
        </authorList>
    </citation>
    <scope>NUCLEOTIDE SEQUENCE</scope>
    <source>
        <strain evidence="5">K_DeepCast_65m_m2_066</strain>
    </source>
</reference>